<organism evidence="1 2">
    <name type="scientific">Geojedonia litorea</name>
    <dbReference type="NCBI Taxonomy" id="1268269"/>
    <lineage>
        <taxon>Bacteria</taxon>
        <taxon>Pseudomonadati</taxon>
        <taxon>Bacteroidota</taxon>
        <taxon>Flavobacteriia</taxon>
        <taxon>Flavobacteriales</taxon>
        <taxon>Flavobacteriaceae</taxon>
        <taxon>Geojedonia</taxon>
    </lineage>
</organism>
<sequence length="240" mass="28280">MAKQPIFKTKYVQKLKTDLNEELYKNNEFIYDKNQVYVFPNIEQTEGLVNKLDISDDCKTAIAIYEAFEKLEPIQASDERLWVYLAHADLFPYMIRRWSDVYTGKSINPSKYISDHWFLDSSAQSSLLRHAIAGLWWSVYLSVDETKNDKYELTKILFRQLDFPTRTLGTYKLGRHKEAVLGILEFIQEHEDLFKNKFETKTRFVTKHLNVVGGVKPISYYDRHFFKLELEKVTGDILAI</sequence>
<dbReference type="EMBL" id="JBHSGP010000014">
    <property type="protein sequence ID" value="MFC4722734.1"/>
    <property type="molecule type" value="Genomic_DNA"/>
</dbReference>
<dbReference type="RefSeq" id="WP_387963496.1">
    <property type="nucleotide sequence ID" value="NZ_JBHSGP010000014.1"/>
</dbReference>
<accession>A0ABV9N602</accession>
<keyword evidence="2" id="KW-1185">Reference proteome</keyword>
<proteinExistence type="predicted"/>
<dbReference type="Proteomes" id="UP001595953">
    <property type="component" value="Unassembled WGS sequence"/>
</dbReference>
<name>A0ABV9N602_9FLAO</name>
<evidence type="ECO:0000313" key="2">
    <source>
        <dbReference type="Proteomes" id="UP001595953"/>
    </source>
</evidence>
<dbReference type="InterPro" id="IPR045920">
    <property type="entry name" value="DUF6339"/>
</dbReference>
<reference evidence="2" key="1">
    <citation type="journal article" date="2019" name="Int. J. Syst. Evol. Microbiol.">
        <title>The Global Catalogue of Microorganisms (GCM) 10K type strain sequencing project: providing services to taxonomists for standard genome sequencing and annotation.</title>
        <authorList>
            <consortium name="The Broad Institute Genomics Platform"/>
            <consortium name="The Broad Institute Genome Sequencing Center for Infectious Disease"/>
            <person name="Wu L."/>
            <person name="Ma J."/>
        </authorList>
    </citation>
    <scope>NUCLEOTIDE SEQUENCE [LARGE SCALE GENOMIC DNA]</scope>
    <source>
        <strain evidence="2">CCUG 63682</strain>
    </source>
</reference>
<gene>
    <name evidence="1" type="ORF">ACFO5O_10400</name>
</gene>
<comment type="caution">
    <text evidence="1">The sequence shown here is derived from an EMBL/GenBank/DDBJ whole genome shotgun (WGS) entry which is preliminary data.</text>
</comment>
<dbReference type="Pfam" id="PF19866">
    <property type="entry name" value="DUF6339"/>
    <property type="match status" value="1"/>
</dbReference>
<protein>
    <submittedName>
        <fullName evidence="1">DUF6339 family protein</fullName>
    </submittedName>
</protein>
<evidence type="ECO:0000313" key="1">
    <source>
        <dbReference type="EMBL" id="MFC4722734.1"/>
    </source>
</evidence>